<name>A0A1M6ZT06_9FIRM</name>
<keyword evidence="2" id="KW-1185">Reference proteome</keyword>
<dbReference type="AlphaFoldDB" id="A0A1M6ZT06"/>
<dbReference type="RefSeq" id="WP_073279432.1">
    <property type="nucleotide sequence ID" value="NZ_FRAC01000030.1"/>
</dbReference>
<dbReference type="Proteomes" id="UP000184386">
    <property type="component" value="Unassembled WGS sequence"/>
</dbReference>
<dbReference type="OrthoDB" id="2088288at2"/>
<gene>
    <name evidence="1" type="ORF">SAMN02745136_04656</name>
</gene>
<dbReference type="EMBL" id="FRAC01000030">
    <property type="protein sequence ID" value="SHL33627.1"/>
    <property type="molecule type" value="Genomic_DNA"/>
</dbReference>
<evidence type="ECO:0000313" key="2">
    <source>
        <dbReference type="Proteomes" id="UP000184386"/>
    </source>
</evidence>
<protein>
    <submittedName>
        <fullName evidence="1">Uncharacterized protein</fullName>
    </submittedName>
</protein>
<evidence type="ECO:0000313" key="1">
    <source>
        <dbReference type="EMBL" id="SHL33627.1"/>
    </source>
</evidence>
<dbReference type="STRING" id="1121322.SAMN02745136_04656"/>
<sequence length="132" mass="15418">MSSLHVKCVCGSPMNVNAGDIILNGKYRWYVSYYCKDCERASEIDGYGIDNLPKEVESLIIKQHGEWRIFSNNKSTQLKIKYMLRKMSIFDKISFLDNEYQTIVSGSENEIKWIQCKLEDKKVTDYEVQKVN</sequence>
<proteinExistence type="predicted"/>
<reference evidence="1 2" key="1">
    <citation type="submission" date="2016-11" db="EMBL/GenBank/DDBJ databases">
        <authorList>
            <person name="Jaros S."/>
            <person name="Januszkiewicz K."/>
            <person name="Wedrychowicz H."/>
        </authorList>
    </citation>
    <scope>NUCLEOTIDE SEQUENCE [LARGE SCALE GENOMIC DNA]</scope>
    <source>
        <strain evidence="1 2">DSM 15929</strain>
    </source>
</reference>
<organism evidence="1 2">
    <name type="scientific">Anaerocolumna jejuensis DSM 15929</name>
    <dbReference type="NCBI Taxonomy" id="1121322"/>
    <lineage>
        <taxon>Bacteria</taxon>
        <taxon>Bacillati</taxon>
        <taxon>Bacillota</taxon>
        <taxon>Clostridia</taxon>
        <taxon>Lachnospirales</taxon>
        <taxon>Lachnospiraceae</taxon>
        <taxon>Anaerocolumna</taxon>
    </lineage>
</organism>
<accession>A0A1M6ZT06</accession>